<dbReference type="Gene3D" id="1.10.287.130">
    <property type="match status" value="1"/>
</dbReference>
<dbReference type="EMBL" id="JAZHOG010000008">
    <property type="protein sequence ID" value="MEJ8568432.1"/>
    <property type="molecule type" value="Genomic_DNA"/>
</dbReference>
<evidence type="ECO:0000256" key="3">
    <source>
        <dbReference type="ARBA" id="ARBA00012438"/>
    </source>
</evidence>
<dbReference type="InterPro" id="IPR036890">
    <property type="entry name" value="HATPase_C_sf"/>
</dbReference>
<dbReference type="GO" id="GO:0004721">
    <property type="term" value="F:phosphoprotein phosphatase activity"/>
    <property type="evidence" value="ECO:0007669"/>
    <property type="project" value="InterPro"/>
</dbReference>
<dbReference type="GO" id="GO:0005886">
    <property type="term" value="C:plasma membrane"/>
    <property type="evidence" value="ECO:0007669"/>
    <property type="project" value="UniProtKB-SubCell"/>
</dbReference>
<dbReference type="FunFam" id="3.30.565.10:FF:000006">
    <property type="entry name" value="Sensor histidine kinase WalK"/>
    <property type="match status" value="1"/>
</dbReference>
<dbReference type="PANTHER" id="PTHR45453">
    <property type="entry name" value="PHOSPHATE REGULON SENSOR PROTEIN PHOR"/>
    <property type="match status" value="1"/>
</dbReference>
<keyword evidence="14" id="KW-1133">Transmembrane helix</keyword>
<dbReference type="InterPro" id="IPR000014">
    <property type="entry name" value="PAS"/>
</dbReference>
<comment type="catalytic activity">
    <reaction evidence="1">
        <text>ATP + protein L-histidine = ADP + protein N-phospho-L-histidine.</text>
        <dbReference type="EC" id="2.7.13.3"/>
    </reaction>
</comment>
<evidence type="ECO:0000256" key="11">
    <source>
        <dbReference type="ARBA" id="ARBA00022741"/>
    </source>
</evidence>
<keyword evidence="21" id="KW-1185">Reference proteome</keyword>
<dbReference type="EC" id="2.7.13.3" evidence="3"/>
<evidence type="ECO:0000256" key="6">
    <source>
        <dbReference type="ARBA" id="ARBA00022475"/>
    </source>
</evidence>
<keyword evidence="5" id="KW-0813">Transport</keyword>
<keyword evidence="16" id="KW-0472">Membrane</keyword>
<keyword evidence="13" id="KW-0067">ATP-binding</keyword>
<dbReference type="GO" id="GO:0016036">
    <property type="term" value="P:cellular response to phosphate starvation"/>
    <property type="evidence" value="ECO:0007669"/>
    <property type="project" value="TreeGrafter"/>
</dbReference>
<dbReference type="InterPro" id="IPR050351">
    <property type="entry name" value="BphY/WalK/GraS-like"/>
</dbReference>
<keyword evidence="8" id="KW-0592">Phosphate transport</keyword>
<proteinExistence type="predicted"/>
<dbReference type="PROSITE" id="PS50109">
    <property type="entry name" value="HIS_KIN"/>
    <property type="match status" value="1"/>
</dbReference>
<dbReference type="PRINTS" id="PR00344">
    <property type="entry name" value="BCTRLSENSOR"/>
</dbReference>
<comment type="subcellular location">
    <subcellularLocation>
        <location evidence="2">Cell membrane</location>
    </subcellularLocation>
</comment>
<dbReference type="SMART" id="SM00388">
    <property type="entry name" value="HisKA"/>
    <property type="match status" value="1"/>
</dbReference>
<dbReference type="SMART" id="SM00387">
    <property type="entry name" value="HATPase_c"/>
    <property type="match status" value="1"/>
</dbReference>
<evidence type="ECO:0000256" key="7">
    <source>
        <dbReference type="ARBA" id="ARBA00022553"/>
    </source>
</evidence>
<dbReference type="Pfam" id="PF11808">
    <property type="entry name" value="PhoR"/>
    <property type="match status" value="1"/>
</dbReference>
<evidence type="ECO:0000259" key="19">
    <source>
        <dbReference type="PROSITE" id="PS50109"/>
    </source>
</evidence>
<evidence type="ECO:0000256" key="16">
    <source>
        <dbReference type="ARBA" id="ARBA00023136"/>
    </source>
</evidence>
<dbReference type="RefSeq" id="WP_354695756.1">
    <property type="nucleotide sequence ID" value="NZ_JAZHOG010000008.1"/>
</dbReference>
<reference evidence="20 21" key="1">
    <citation type="submission" date="2024-02" db="EMBL/GenBank/DDBJ databases">
        <title>A novel Wenzhouxiangellaceae bacterium, isolated from coastal sediments.</title>
        <authorList>
            <person name="Du Z.-J."/>
            <person name="Ye Y.-Q."/>
            <person name="Zhang X.-Y."/>
        </authorList>
    </citation>
    <scope>NUCLEOTIDE SEQUENCE [LARGE SCALE GENOMIC DNA]</scope>
    <source>
        <strain evidence="20 21">CH-27</strain>
    </source>
</reference>
<dbReference type="InterPro" id="IPR014310">
    <property type="entry name" value="Sig_transdc_His_kinase_PhoR"/>
</dbReference>
<sequence length="447" mass="50384">MTSTGWKRHFWRLLAALAALAVFGVATGWLWQILLIALAGLTAWNFYNLWRLNTWLDQPGRTEPAGNGIWGRVFDGIRHVTESHRHQADRYESRIREFQDLTHSIPDATLVIGENDEITWGNQAAQDRLGLKFPADLGQAITHLVRVPGFSDWLDVKDHVQGDFEMPSPTNDSQWLQVSAVPIESGRRLIVFRDITRVHNLEQVRRDFVANISHELRTPVTVILGYLELLQDPTDDTLSDVIERMQSQAVQMRALLDDLLELSRLQSDEIQGEEHEVDVPALLGQLKEQAEEVSRGRHHIRFEVDPEVRLSGVASDLESAFRNLIMNAINYTPEEGEITVVWCNTDDGPKLAVRDTGIGIPSRHIPRLTERFYRVGSDRARQSGGTGLGLAIVKHVLNAHRARLLIHSELGEGSEFVCQFPRESEFKPQRSLIGESEDRHPGAGPGA</sequence>
<evidence type="ECO:0000256" key="8">
    <source>
        <dbReference type="ARBA" id="ARBA00022592"/>
    </source>
</evidence>
<keyword evidence="11" id="KW-0547">Nucleotide-binding</keyword>
<dbReference type="FunFam" id="1.10.287.130:FF:000008">
    <property type="entry name" value="Two-component sensor histidine kinase"/>
    <property type="match status" value="1"/>
</dbReference>
<evidence type="ECO:0000256" key="10">
    <source>
        <dbReference type="ARBA" id="ARBA00022692"/>
    </source>
</evidence>
<dbReference type="Pfam" id="PF00512">
    <property type="entry name" value="HisKA"/>
    <property type="match status" value="1"/>
</dbReference>
<dbReference type="InterPro" id="IPR005467">
    <property type="entry name" value="His_kinase_dom"/>
</dbReference>
<dbReference type="SUPFAM" id="SSF47384">
    <property type="entry name" value="Homodimeric domain of signal transducing histidine kinase"/>
    <property type="match status" value="1"/>
</dbReference>
<comment type="caution">
    <text evidence="20">The sequence shown here is derived from an EMBL/GenBank/DDBJ whole genome shotgun (WGS) entry which is preliminary data.</text>
</comment>
<organism evidence="20 21">
    <name type="scientific">Elongatibacter sediminis</name>
    <dbReference type="NCBI Taxonomy" id="3119006"/>
    <lineage>
        <taxon>Bacteria</taxon>
        <taxon>Pseudomonadati</taxon>
        <taxon>Pseudomonadota</taxon>
        <taxon>Gammaproteobacteria</taxon>
        <taxon>Chromatiales</taxon>
        <taxon>Wenzhouxiangellaceae</taxon>
        <taxon>Elongatibacter</taxon>
    </lineage>
</organism>
<dbReference type="PANTHER" id="PTHR45453:SF1">
    <property type="entry name" value="PHOSPHATE REGULON SENSOR PROTEIN PHOR"/>
    <property type="match status" value="1"/>
</dbReference>
<dbReference type="Proteomes" id="UP001359886">
    <property type="component" value="Unassembled WGS sequence"/>
</dbReference>
<keyword evidence="12 20" id="KW-0418">Kinase</keyword>
<dbReference type="GO" id="GO:0000155">
    <property type="term" value="F:phosphorelay sensor kinase activity"/>
    <property type="evidence" value="ECO:0007669"/>
    <property type="project" value="InterPro"/>
</dbReference>
<accession>A0AAW9RE89</accession>
<feature type="region of interest" description="Disordered" evidence="18">
    <location>
        <begin position="426"/>
        <end position="447"/>
    </location>
</feature>
<evidence type="ECO:0000313" key="20">
    <source>
        <dbReference type="EMBL" id="MEJ8568432.1"/>
    </source>
</evidence>
<comment type="function">
    <text evidence="17">Member of the two-component regulatory system PhoR/PhoB involved in the phosphate regulon genes expression. PhoR may function as a membrane-associated protein kinase that phosphorylates PhoB in response to environmental signals.</text>
</comment>
<dbReference type="InterPro" id="IPR035965">
    <property type="entry name" value="PAS-like_dom_sf"/>
</dbReference>
<dbReference type="AlphaFoldDB" id="A0AAW9RE89"/>
<dbReference type="Gene3D" id="3.30.450.20">
    <property type="entry name" value="PAS domain"/>
    <property type="match status" value="1"/>
</dbReference>
<dbReference type="Gene3D" id="3.30.565.10">
    <property type="entry name" value="Histidine kinase-like ATPase, C-terminal domain"/>
    <property type="match status" value="1"/>
</dbReference>
<dbReference type="SUPFAM" id="SSF55874">
    <property type="entry name" value="ATPase domain of HSP90 chaperone/DNA topoisomerase II/histidine kinase"/>
    <property type="match status" value="1"/>
</dbReference>
<dbReference type="InterPro" id="IPR003661">
    <property type="entry name" value="HisK_dim/P_dom"/>
</dbReference>
<dbReference type="Pfam" id="PF02518">
    <property type="entry name" value="HATPase_c"/>
    <property type="match status" value="1"/>
</dbReference>
<evidence type="ECO:0000256" key="18">
    <source>
        <dbReference type="SAM" id="MobiDB-lite"/>
    </source>
</evidence>
<evidence type="ECO:0000256" key="5">
    <source>
        <dbReference type="ARBA" id="ARBA00022448"/>
    </source>
</evidence>
<evidence type="ECO:0000256" key="4">
    <source>
        <dbReference type="ARBA" id="ARBA00019665"/>
    </source>
</evidence>
<evidence type="ECO:0000256" key="13">
    <source>
        <dbReference type="ARBA" id="ARBA00022840"/>
    </source>
</evidence>
<evidence type="ECO:0000313" key="21">
    <source>
        <dbReference type="Proteomes" id="UP001359886"/>
    </source>
</evidence>
<keyword evidence="6" id="KW-1003">Cell membrane</keyword>
<dbReference type="GO" id="GO:0005524">
    <property type="term" value="F:ATP binding"/>
    <property type="evidence" value="ECO:0007669"/>
    <property type="project" value="UniProtKB-KW"/>
</dbReference>
<dbReference type="GO" id="GO:0006817">
    <property type="term" value="P:phosphate ion transport"/>
    <property type="evidence" value="ECO:0007669"/>
    <property type="project" value="UniProtKB-KW"/>
</dbReference>
<name>A0AAW9RE89_9GAMM</name>
<keyword evidence="15" id="KW-0902">Two-component regulatory system</keyword>
<dbReference type="NCBIfam" id="TIGR02966">
    <property type="entry name" value="phoR_proteo"/>
    <property type="match status" value="1"/>
</dbReference>
<dbReference type="SUPFAM" id="SSF55785">
    <property type="entry name" value="PYP-like sensor domain (PAS domain)"/>
    <property type="match status" value="1"/>
</dbReference>
<feature type="domain" description="Histidine kinase" evidence="19">
    <location>
        <begin position="211"/>
        <end position="424"/>
    </location>
</feature>
<keyword evidence="9" id="KW-0808">Transferase</keyword>
<keyword evidence="10" id="KW-0812">Transmembrane</keyword>
<evidence type="ECO:0000256" key="14">
    <source>
        <dbReference type="ARBA" id="ARBA00022989"/>
    </source>
</evidence>
<dbReference type="Pfam" id="PF13188">
    <property type="entry name" value="PAS_8"/>
    <property type="match status" value="1"/>
</dbReference>
<dbReference type="CDD" id="cd00082">
    <property type="entry name" value="HisKA"/>
    <property type="match status" value="1"/>
</dbReference>
<dbReference type="InterPro" id="IPR003594">
    <property type="entry name" value="HATPase_dom"/>
</dbReference>
<dbReference type="InterPro" id="IPR004358">
    <property type="entry name" value="Sig_transdc_His_kin-like_C"/>
</dbReference>
<dbReference type="InterPro" id="IPR036097">
    <property type="entry name" value="HisK_dim/P_sf"/>
</dbReference>
<evidence type="ECO:0000256" key="2">
    <source>
        <dbReference type="ARBA" id="ARBA00004236"/>
    </source>
</evidence>
<dbReference type="InterPro" id="IPR021766">
    <property type="entry name" value="PhoR_N"/>
</dbReference>
<evidence type="ECO:0000256" key="17">
    <source>
        <dbReference type="ARBA" id="ARBA00025207"/>
    </source>
</evidence>
<evidence type="ECO:0000256" key="1">
    <source>
        <dbReference type="ARBA" id="ARBA00000085"/>
    </source>
</evidence>
<protein>
    <recommendedName>
        <fullName evidence="4">Phosphate regulon sensor protein PhoR</fullName>
        <ecNumber evidence="3">2.7.13.3</ecNumber>
    </recommendedName>
</protein>
<gene>
    <name evidence="20" type="primary">phoR</name>
    <name evidence="20" type="ORF">V3330_12420</name>
</gene>
<evidence type="ECO:0000256" key="9">
    <source>
        <dbReference type="ARBA" id="ARBA00022679"/>
    </source>
</evidence>
<evidence type="ECO:0000256" key="12">
    <source>
        <dbReference type="ARBA" id="ARBA00022777"/>
    </source>
</evidence>
<evidence type="ECO:0000256" key="15">
    <source>
        <dbReference type="ARBA" id="ARBA00023012"/>
    </source>
</evidence>
<keyword evidence="7" id="KW-0597">Phosphoprotein</keyword>